<dbReference type="SUPFAM" id="SSF53613">
    <property type="entry name" value="Ribokinase-like"/>
    <property type="match status" value="1"/>
</dbReference>
<proteinExistence type="inferred from homology"/>
<dbReference type="InterPro" id="IPR029056">
    <property type="entry name" value="Ribokinase-like"/>
</dbReference>
<organism evidence="8 9">
    <name type="scientific">Microbacterium schleiferi</name>
    <dbReference type="NCBI Taxonomy" id="69362"/>
    <lineage>
        <taxon>Bacteria</taxon>
        <taxon>Bacillati</taxon>
        <taxon>Actinomycetota</taxon>
        <taxon>Actinomycetes</taxon>
        <taxon>Micrococcales</taxon>
        <taxon>Microbacteriaceae</taxon>
        <taxon>Microbacterium</taxon>
    </lineage>
</organism>
<keyword evidence="4 6" id="KW-0418">Kinase</keyword>
<evidence type="ECO:0000256" key="2">
    <source>
        <dbReference type="ARBA" id="ARBA00022679"/>
    </source>
</evidence>
<evidence type="ECO:0000313" key="9">
    <source>
        <dbReference type="Proteomes" id="UP000594480"/>
    </source>
</evidence>
<accession>A0A7S8RGJ8</accession>
<keyword evidence="5" id="KW-0067">ATP-binding</keyword>
<evidence type="ECO:0000313" key="8">
    <source>
        <dbReference type="EMBL" id="QPE03452.1"/>
    </source>
</evidence>
<dbReference type="Pfam" id="PF00294">
    <property type="entry name" value="PfkB"/>
    <property type="match status" value="1"/>
</dbReference>
<dbReference type="InterPro" id="IPR002173">
    <property type="entry name" value="Carboh/pur_kinase_PfkB_CS"/>
</dbReference>
<evidence type="ECO:0000259" key="7">
    <source>
        <dbReference type="Pfam" id="PF00294"/>
    </source>
</evidence>
<dbReference type="PANTHER" id="PTHR43085:SF1">
    <property type="entry name" value="PSEUDOURIDINE KINASE-RELATED"/>
    <property type="match status" value="1"/>
</dbReference>
<name>A0A7S8RGJ8_9MICO</name>
<protein>
    <submittedName>
        <fullName evidence="8">Sugar kinase</fullName>
    </submittedName>
</protein>
<evidence type="ECO:0000256" key="4">
    <source>
        <dbReference type="ARBA" id="ARBA00022777"/>
    </source>
</evidence>
<evidence type="ECO:0000256" key="3">
    <source>
        <dbReference type="ARBA" id="ARBA00022741"/>
    </source>
</evidence>
<dbReference type="GO" id="GO:0006000">
    <property type="term" value="P:fructose metabolic process"/>
    <property type="evidence" value="ECO:0007669"/>
    <property type="project" value="UniProtKB-ARBA"/>
</dbReference>
<dbReference type="RefSeq" id="WP_195691555.1">
    <property type="nucleotide sequence ID" value="NZ_CP064760.1"/>
</dbReference>
<dbReference type="PROSITE" id="PS00584">
    <property type="entry name" value="PFKB_KINASES_2"/>
    <property type="match status" value="1"/>
</dbReference>
<dbReference type="GO" id="GO:0008865">
    <property type="term" value="F:fructokinase activity"/>
    <property type="evidence" value="ECO:0007669"/>
    <property type="project" value="UniProtKB-ARBA"/>
</dbReference>
<gene>
    <name evidence="8" type="ORF">IT882_08655</name>
</gene>
<dbReference type="EMBL" id="CP064760">
    <property type="protein sequence ID" value="QPE03452.1"/>
    <property type="molecule type" value="Genomic_DNA"/>
</dbReference>
<dbReference type="PRINTS" id="PR00990">
    <property type="entry name" value="RIBOKINASE"/>
</dbReference>
<comment type="similarity">
    <text evidence="1 6">Belongs to the carbohydrate kinase PfkB family.</text>
</comment>
<dbReference type="InterPro" id="IPR002139">
    <property type="entry name" value="Ribo/fructo_kinase"/>
</dbReference>
<evidence type="ECO:0000256" key="1">
    <source>
        <dbReference type="ARBA" id="ARBA00010688"/>
    </source>
</evidence>
<dbReference type="InterPro" id="IPR011611">
    <property type="entry name" value="PfkB_dom"/>
</dbReference>
<evidence type="ECO:0000256" key="5">
    <source>
        <dbReference type="ARBA" id="ARBA00022840"/>
    </source>
</evidence>
<keyword evidence="2 6" id="KW-0808">Transferase</keyword>
<sequence>MSEREDRLDLVSVGETMGLFRAESIGPLSHSRQFHLGIGGAESNVAIGVARLGGHTGWVGRVGADGVGDLVLRELAAEGVRVHAVRDHGAPTGLMLKERRSSETQHVWYHRAHSAGAALRPEDLPRDAIAKARVLHVTGITPALSKTARATVEEAIALARSGGATVSFDVNHRRALWPSSSDAARALRTIAEAADIVFASDAEGELLTGENDARRQAERFAAWGAREAVIKRGSDGAALLADGRWLATPALSIQPLDTVGAGDAFVAGYLAELLEGRTFETRLHTAVRSGAFACLVPGDWEGMPGRAELELLDASDPVTR</sequence>
<dbReference type="Proteomes" id="UP000594480">
    <property type="component" value="Chromosome"/>
</dbReference>
<dbReference type="InterPro" id="IPR050306">
    <property type="entry name" value="PfkB_Carbo_kinase"/>
</dbReference>
<evidence type="ECO:0000256" key="6">
    <source>
        <dbReference type="RuleBase" id="RU003704"/>
    </source>
</evidence>
<dbReference type="CDD" id="cd01166">
    <property type="entry name" value="KdgK"/>
    <property type="match status" value="1"/>
</dbReference>
<dbReference type="AlphaFoldDB" id="A0A7S8RGJ8"/>
<dbReference type="PANTHER" id="PTHR43085">
    <property type="entry name" value="HEXOKINASE FAMILY MEMBER"/>
    <property type="match status" value="1"/>
</dbReference>
<dbReference type="KEGG" id="msf:IT882_08655"/>
<reference evidence="8 9" key="1">
    <citation type="submission" date="2020-11" db="EMBL/GenBank/DDBJ databases">
        <title>Amino acid is mineralized and recycled by bacteria in oceanic microbiome.</title>
        <authorList>
            <person name="Zheng L.Y."/>
        </authorList>
    </citation>
    <scope>NUCLEOTIDE SEQUENCE [LARGE SCALE GENOMIC DNA]</scope>
    <source>
        <strain evidence="8 9">A32-1</strain>
    </source>
</reference>
<dbReference type="Gene3D" id="3.40.1190.20">
    <property type="match status" value="1"/>
</dbReference>
<keyword evidence="3" id="KW-0547">Nucleotide-binding</keyword>
<feature type="domain" description="Carbohydrate kinase PfkB" evidence="7">
    <location>
        <begin position="9"/>
        <end position="299"/>
    </location>
</feature>
<dbReference type="GO" id="GO:0005524">
    <property type="term" value="F:ATP binding"/>
    <property type="evidence" value="ECO:0007669"/>
    <property type="project" value="UniProtKB-KW"/>
</dbReference>
<keyword evidence="9" id="KW-1185">Reference proteome</keyword>